<evidence type="ECO:0000256" key="7">
    <source>
        <dbReference type="ARBA" id="ARBA00022801"/>
    </source>
</evidence>
<evidence type="ECO:0000256" key="10">
    <source>
        <dbReference type="ARBA" id="ARBA00023014"/>
    </source>
</evidence>
<dbReference type="PANTHER" id="PTHR36531">
    <property type="entry name" value="CRISPR-ASSOCIATED EXONUCLEASE CAS4"/>
    <property type="match status" value="1"/>
</dbReference>
<organism evidence="15 16">
    <name type="scientific">Chelativorans composti</name>
    <dbReference type="NCBI Taxonomy" id="768533"/>
    <lineage>
        <taxon>Bacteria</taxon>
        <taxon>Pseudomonadati</taxon>
        <taxon>Pseudomonadota</taxon>
        <taxon>Alphaproteobacteria</taxon>
        <taxon>Hyphomicrobiales</taxon>
        <taxon>Phyllobacteriaceae</taxon>
        <taxon>Chelativorans</taxon>
    </lineage>
</organism>
<keyword evidence="6 13" id="KW-0479">Metal-binding</keyword>
<dbReference type="RefSeq" id="WP_345098333.1">
    <property type="nucleotide sequence ID" value="NZ_BAABGS010000013.1"/>
</dbReference>
<dbReference type="Pfam" id="PF01930">
    <property type="entry name" value="Cas_Cas4"/>
    <property type="match status" value="1"/>
</dbReference>
<sequence>MEREDFIPISALQHAVYCLRQAALIHLEQAWEDNRFTAEGHVMHAVADKGGGRWARGLRRVMALPVASARLRLTGIIDVVEFHPQADGPEVPYPIEYKRGRPKLHRADEVQLCAQAICLEEMTGVPVPRGALFYGETKRRLEVPFDAGLRTLTEETAQAFVEVMASGRTPPPTVLRQRCRACSLKEICRPDAVARPARAWRSRMVAQLLGEGTAEP</sequence>
<comment type="cofactor">
    <cofactor evidence="13">
        <name>Mg(2+)</name>
        <dbReference type="ChEBI" id="CHEBI:18420"/>
    </cofactor>
    <cofactor evidence="13">
        <name>Mn(2+)</name>
        <dbReference type="ChEBI" id="CHEBI:29035"/>
    </cofactor>
    <text evidence="13">Mg(2+) or Mn(2+) required for ssDNA cleavage activity.</text>
</comment>
<dbReference type="PANTHER" id="PTHR36531:SF6">
    <property type="entry name" value="DNA REPLICATION ATP-DEPENDENT HELICASE_NUCLEASE DNA2"/>
    <property type="match status" value="1"/>
</dbReference>
<keyword evidence="7 13" id="KW-0378">Hydrolase</keyword>
<comment type="caution">
    <text evidence="15">The sequence shown here is derived from an EMBL/GenBank/DDBJ whole genome shotgun (WGS) entry which is preliminary data.</text>
</comment>
<dbReference type="NCBIfam" id="TIGR00372">
    <property type="entry name" value="cas4"/>
    <property type="match status" value="1"/>
</dbReference>
<keyword evidence="5 13" id="KW-0540">Nuclease</keyword>
<evidence type="ECO:0000256" key="12">
    <source>
        <dbReference type="ARBA" id="ARBA00023211"/>
    </source>
</evidence>
<name>A0ABW5DE37_9HYPH</name>
<comment type="similarity">
    <text evidence="2 13">Belongs to the CRISPR-associated exonuclease Cas4 family.</text>
</comment>
<evidence type="ECO:0000313" key="16">
    <source>
        <dbReference type="Proteomes" id="UP001597373"/>
    </source>
</evidence>
<dbReference type="InterPro" id="IPR022765">
    <property type="entry name" value="Dna2/Cas4_DUF83"/>
</dbReference>
<comment type="function">
    <text evidence="13">CRISPR (clustered regularly interspaced short palindromic repeat) is an adaptive immune system that provides protection against mobile genetic elements (viruses, transposable elements and conjugative plasmids). CRISPR clusters contain sequences complementary to antecedent mobile elements and target invading nucleic acids. CRISPR clusters are transcribed and processed into CRISPR RNA (crRNA).</text>
</comment>
<dbReference type="InterPro" id="IPR013343">
    <property type="entry name" value="CRISPR-assoc_prot_Cas4"/>
</dbReference>
<keyword evidence="12 13" id="KW-0464">Manganese</keyword>
<keyword evidence="16" id="KW-1185">Reference proteome</keyword>
<keyword evidence="9 13" id="KW-0408">Iron</keyword>
<protein>
    <recommendedName>
        <fullName evidence="4 13">CRISPR-associated exonuclease Cas4</fullName>
        <ecNumber evidence="3 13">3.1.12.1</ecNumber>
    </recommendedName>
</protein>
<comment type="cofactor">
    <cofactor evidence="13">
        <name>iron-sulfur cluster</name>
        <dbReference type="ChEBI" id="CHEBI:30408"/>
    </cofactor>
</comment>
<evidence type="ECO:0000256" key="6">
    <source>
        <dbReference type="ARBA" id="ARBA00022723"/>
    </source>
</evidence>
<evidence type="ECO:0000256" key="3">
    <source>
        <dbReference type="ARBA" id="ARBA00012768"/>
    </source>
</evidence>
<evidence type="ECO:0000256" key="1">
    <source>
        <dbReference type="ARBA" id="ARBA00001966"/>
    </source>
</evidence>
<evidence type="ECO:0000256" key="13">
    <source>
        <dbReference type="RuleBase" id="RU365022"/>
    </source>
</evidence>
<evidence type="ECO:0000313" key="15">
    <source>
        <dbReference type="EMBL" id="MFD2258780.1"/>
    </source>
</evidence>
<evidence type="ECO:0000256" key="5">
    <source>
        <dbReference type="ARBA" id="ARBA00022722"/>
    </source>
</evidence>
<dbReference type="GO" id="GO:0016787">
    <property type="term" value="F:hydrolase activity"/>
    <property type="evidence" value="ECO:0007669"/>
    <property type="project" value="UniProtKB-KW"/>
</dbReference>
<evidence type="ECO:0000256" key="11">
    <source>
        <dbReference type="ARBA" id="ARBA00023118"/>
    </source>
</evidence>
<keyword evidence="8 13" id="KW-0269">Exonuclease</keyword>
<evidence type="ECO:0000259" key="14">
    <source>
        <dbReference type="Pfam" id="PF01930"/>
    </source>
</evidence>
<dbReference type="InterPro" id="IPR051827">
    <property type="entry name" value="Cas4_exonuclease"/>
</dbReference>
<accession>A0ABW5DE37</accession>
<evidence type="ECO:0000256" key="4">
    <source>
        <dbReference type="ARBA" id="ARBA00020049"/>
    </source>
</evidence>
<reference evidence="16" key="1">
    <citation type="journal article" date="2019" name="Int. J. Syst. Evol. Microbiol.">
        <title>The Global Catalogue of Microorganisms (GCM) 10K type strain sequencing project: providing services to taxonomists for standard genome sequencing and annotation.</title>
        <authorList>
            <consortium name="The Broad Institute Genomics Platform"/>
            <consortium name="The Broad Institute Genome Sequencing Center for Infectious Disease"/>
            <person name="Wu L."/>
            <person name="Ma J."/>
        </authorList>
    </citation>
    <scope>NUCLEOTIDE SEQUENCE [LARGE SCALE GENOMIC DNA]</scope>
    <source>
        <strain evidence="16">KCTC 23707</strain>
    </source>
</reference>
<comment type="cofactor">
    <cofactor evidence="1">
        <name>[4Fe-4S] cluster</name>
        <dbReference type="ChEBI" id="CHEBI:49883"/>
    </cofactor>
</comment>
<gene>
    <name evidence="15" type="primary">cas4</name>
    <name evidence="15" type="ORF">ACFSMZ_03260</name>
</gene>
<evidence type="ECO:0000256" key="9">
    <source>
        <dbReference type="ARBA" id="ARBA00023004"/>
    </source>
</evidence>
<dbReference type="InterPro" id="IPR011604">
    <property type="entry name" value="PDDEXK-like_dom_sf"/>
</dbReference>
<keyword evidence="10 13" id="KW-0411">Iron-sulfur</keyword>
<dbReference type="Proteomes" id="UP001597373">
    <property type="component" value="Unassembled WGS sequence"/>
</dbReference>
<keyword evidence="11 13" id="KW-0051">Antiviral defense</keyword>
<dbReference type="Gene3D" id="3.90.320.10">
    <property type="match status" value="1"/>
</dbReference>
<feature type="domain" description="DUF83" evidence="14">
    <location>
        <begin position="10"/>
        <end position="189"/>
    </location>
</feature>
<dbReference type="EMBL" id="JBHUIR010000014">
    <property type="protein sequence ID" value="MFD2258780.1"/>
    <property type="molecule type" value="Genomic_DNA"/>
</dbReference>
<dbReference type="EC" id="3.1.12.1" evidence="3 13"/>
<evidence type="ECO:0000256" key="8">
    <source>
        <dbReference type="ARBA" id="ARBA00022839"/>
    </source>
</evidence>
<evidence type="ECO:0000256" key="2">
    <source>
        <dbReference type="ARBA" id="ARBA00009189"/>
    </source>
</evidence>
<proteinExistence type="inferred from homology"/>